<evidence type="ECO:0000256" key="4">
    <source>
        <dbReference type="ARBA" id="ARBA00023136"/>
    </source>
</evidence>
<keyword evidence="4 5" id="KW-0472">Membrane</keyword>
<accession>A0ABQ6YX02</accession>
<feature type="transmembrane region" description="Helical" evidence="5">
    <location>
        <begin position="248"/>
        <end position="266"/>
    </location>
</feature>
<evidence type="ECO:0000256" key="5">
    <source>
        <dbReference type="SAM" id="Phobius"/>
    </source>
</evidence>
<dbReference type="Gene3D" id="1.10.3080.10">
    <property type="entry name" value="Clc chloride channel"/>
    <property type="match status" value="1"/>
</dbReference>
<dbReference type="PANTHER" id="PTHR43427">
    <property type="entry name" value="CHLORIDE CHANNEL PROTEIN CLC-E"/>
    <property type="match status" value="1"/>
</dbReference>
<feature type="transmembrane region" description="Helical" evidence="5">
    <location>
        <begin position="12"/>
        <end position="35"/>
    </location>
</feature>
<dbReference type="EMBL" id="MAEL01000054">
    <property type="protein sequence ID" value="KAF1302082.1"/>
    <property type="molecule type" value="Genomic_DNA"/>
</dbReference>
<gene>
    <name evidence="6" type="ORF">BAU17_01545</name>
</gene>
<evidence type="ECO:0000256" key="1">
    <source>
        <dbReference type="ARBA" id="ARBA00004141"/>
    </source>
</evidence>
<feature type="transmembrane region" description="Helical" evidence="5">
    <location>
        <begin position="360"/>
        <end position="380"/>
    </location>
</feature>
<dbReference type="InterPro" id="IPR001807">
    <property type="entry name" value="ClC"/>
</dbReference>
<dbReference type="Pfam" id="PF00654">
    <property type="entry name" value="Voltage_CLC"/>
    <property type="match status" value="1"/>
</dbReference>
<sequence>MRTKDKLTISLLSVLIGLIVGIIDTLFGKILLMLTDFRQEHFMTLILFLAPVGMLFMYVFLKYGKNSSQGMGLIFRAGQMGEETIPKRLIPFVIVGTWLTHLFGGSAGREGVAVQLGATVAHWMGRISKQFNTGQLIVIGMAAGFAGLFQTPLAATFFALEVLVVSRLRYDVLLPALIAAFTASTVSARLGLEKFQFLLDTSMSLDTTIAWKIVALGIIFGLVGRLFAESLSWFKKQAQRIANPIYRIGMIGLVLSILLILFFQGRYSGLGTNLISSSFAGGSIEIYDWLLKLLLTVITISAGYQGGEVTPLFAIGASLGMVLASLFGLPVAFVAALGYVSVFGSATNTLLAPMLIGGEVFGFTYFPYFLIVCVIAFLCNGNRTIYGEQKLTIE</sequence>
<proteinExistence type="predicted"/>
<dbReference type="SUPFAM" id="SSF81340">
    <property type="entry name" value="Clc chloride channel"/>
    <property type="match status" value="1"/>
</dbReference>
<feature type="transmembrane region" description="Helical" evidence="5">
    <location>
        <begin position="209"/>
        <end position="228"/>
    </location>
</feature>
<evidence type="ECO:0000256" key="2">
    <source>
        <dbReference type="ARBA" id="ARBA00022692"/>
    </source>
</evidence>
<dbReference type="PANTHER" id="PTHR43427:SF12">
    <property type="entry name" value="CHLORIDE TRANSPORTER"/>
    <property type="match status" value="1"/>
</dbReference>
<dbReference type="Proteomes" id="UP000782705">
    <property type="component" value="Unassembled WGS sequence"/>
</dbReference>
<evidence type="ECO:0000256" key="3">
    <source>
        <dbReference type="ARBA" id="ARBA00022989"/>
    </source>
</evidence>
<protein>
    <submittedName>
        <fullName evidence="6">Voltage-gated chloride channel protein</fullName>
    </submittedName>
</protein>
<feature type="transmembrane region" description="Helical" evidence="5">
    <location>
        <begin position="41"/>
        <end position="61"/>
    </location>
</feature>
<dbReference type="RefSeq" id="WP_231474827.1">
    <property type="nucleotide sequence ID" value="NZ_MAEL01000054.1"/>
</dbReference>
<dbReference type="InterPro" id="IPR014743">
    <property type="entry name" value="Cl-channel_core"/>
</dbReference>
<evidence type="ECO:0000313" key="7">
    <source>
        <dbReference type="Proteomes" id="UP000782705"/>
    </source>
</evidence>
<keyword evidence="2 5" id="KW-0812">Transmembrane</keyword>
<organism evidence="6 7">
    <name type="scientific">Candidatus Enterococcus willemsii</name>
    <dbReference type="NCBI Taxonomy" id="1857215"/>
    <lineage>
        <taxon>Bacteria</taxon>
        <taxon>Bacillati</taxon>
        <taxon>Bacillota</taxon>
        <taxon>Bacilli</taxon>
        <taxon>Lactobacillales</taxon>
        <taxon>Enterococcaceae</taxon>
        <taxon>Enterococcus</taxon>
    </lineage>
</organism>
<feature type="transmembrane region" description="Helical" evidence="5">
    <location>
        <begin position="312"/>
        <end position="340"/>
    </location>
</feature>
<reference evidence="6 7" key="1">
    <citation type="submission" date="2016-06" db="EMBL/GenBank/DDBJ databases">
        <title>Four novel species of enterococci isolated from chicken manure.</title>
        <authorList>
            <person name="Van Tyne D."/>
        </authorList>
    </citation>
    <scope>NUCLEOTIDE SEQUENCE [LARGE SCALE GENOMIC DNA]</scope>
    <source>
        <strain evidence="6 7">CU12B</strain>
    </source>
</reference>
<name>A0ABQ6YX02_9ENTE</name>
<feature type="transmembrane region" description="Helical" evidence="5">
    <location>
        <begin position="286"/>
        <end position="305"/>
    </location>
</feature>
<comment type="caution">
    <text evidence="6">The sequence shown here is derived from an EMBL/GenBank/DDBJ whole genome shotgun (WGS) entry which is preliminary data.</text>
</comment>
<feature type="transmembrane region" description="Helical" evidence="5">
    <location>
        <begin position="136"/>
        <end position="160"/>
    </location>
</feature>
<keyword evidence="7" id="KW-1185">Reference proteome</keyword>
<evidence type="ECO:0000313" key="6">
    <source>
        <dbReference type="EMBL" id="KAF1302082.1"/>
    </source>
</evidence>
<dbReference type="InterPro" id="IPR050368">
    <property type="entry name" value="ClC-type_chloride_channel"/>
</dbReference>
<keyword evidence="3 5" id="KW-1133">Transmembrane helix</keyword>
<comment type="subcellular location">
    <subcellularLocation>
        <location evidence="1">Membrane</location>
        <topology evidence="1">Multi-pass membrane protein</topology>
    </subcellularLocation>
</comment>